<proteinExistence type="predicted"/>
<dbReference type="OrthoDB" id="5504890at2"/>
<dbReference type="STRING" id="394096.DB31_1786"/>
<evidence type="ECO:0000313" key="1">
    <source>
        <dbReference type="EMBL" id="KFE64768.1"/>
    </source>
</evidence>
<gene>
    <name evidence="1" type="ORF">DB31_1786</name>
</gene>
<comment type="caution">
    <text evidence="1">The sequence shown here is derived from an EMBL/GenBank/DDBJ whole genome shotgun (WGS) entry which is preliminary data.</text>
</comment>
<evidence type="ECO:0000313" key="2">
    <source>
        <dbReference type="Proteomes" id="UP000028725"/>
    </source>
</evidence>
<dbReference type="EMBL" id="JMCB01000013">
    <property type="protein sequence ID" value="KFE64768.1"/>
    <property type="molecule type" value="Genomic_DNA"/>
</dbReference>
<name>A0A085WAQ5_9BACT</name>
<dbReference type="RefSeq" id="WP_044193724.1">
    <property type="nucleotide sequence ID" value="NZ_JMCB01000013.1"/>
</dbReference>
<dbReference type="Proteomes" id="UP000028725">
    <property type="component" value="Unassembled WGS sequence"/>
</dbReference>
<organism evidence="1 2">
    <name type="scientific">Hyalangium minutum</name>
    <dbReference type="NCBI Taxonomy" id="394096"/>
    <lineage>
        <taxon>Bacteria</taxon>
        <taxon>Pseudomonadati</taxon>
        <taxon>Myxococcota</taxon>
        <taxon>Myxococcia</taxon>
        <taxon>Myxococcales</taxon>
        <taxon>Cystobacterineae</taxon>
        <taxon>Archangiaceae</taxon>
        <taxon>Hyalangium</taxon>
    </lineage>
</organism>
<accession>A0A085WAQ5</accession>
<dbReference type="AlphaFoldDB" id="A0A085WAQ5"/>
<keyword evidence="2" id="KW-1185">Reference proteome</keyword>
<sequence length="178" mass="20276">MDVKLLGIYLNDHLAGSHTGLELARRAHRENRDNAVGRYLITFIKELEDERTVLQQIMRALGVTRNEFKHLAGWVMEKVARLKTHTHLVHRTPLTRMVELEALSIAVIGKRSMWTLLQRHARVERRLAGFDFETLIAQAESQHVSLDRLRLQAAETAFMQAPLPSGVASPLEHPEHVG</sequence>
<reference evidence="1 2" key="1">
    <citation type="submission" date="2014-04" db="EMBL/GenBank/DDBJ databases">
        <title>Genome assembly of Hyalangium minutum DSM 14724.</title>
        <authorList>
            <person name="Sharma G."/>
            <person name="Subramanian S."/>
        </authorList>
    </citation>
    <scope>NUCLEOTIDE SEQUENCE [LARGE SCALE GENOMIC DNA]</scope>
    <source>
        <strain evidence="1 2">DSM 14724</strain>
    </source>
</reference>
<protein>
    <submittedName>
        <fullName evidence="1">Uncharacterized protein</fullName>
    </submittedName>
</protein>